<proteinExistence type="predicted"/>
<keyword evidence="3" id="KW-1185">Reference proteome</keyword>
<gene>
    <name evidence="2" type="ORF">TVAG_019430</name>
</gene>
<protein>
    <submittedName>
        <fullName evidence="2">Uncharacterized protein</fullName>
    </submittedName>
</protein>
<dbReference type="EMBL" id="DS113261">
    <property type="protein sequence ID" value="EAY15043.1"/>
    <property type="molecule type" value="Genomic_DNA"/>
</dbReference>
<dbReference type="VEuPathDB" id="TrichDB:TVAG_019430"/>
<dbReference type="VEuPathDB" id="TrichDB:TVAGG3_0185100"/>
<dbReference type="KEGG" id="tva:4773043"/>
<sequence length="1541" mass="176522">MPRVLTILKNLKSKKLLTSKILKSAGFIVFAFPYNHDIYQSFYDFVQYYFSDKVLGPAAIFLASALLANGLESINKHVTFIKNTIIPLFEQDKGSWAIKSFRLFLLGKGVDLRSIFWRYGANPRCSKIAYIRSSPQNSIPSTDQRSFFILFTSQVFPQLHKLPNDKTVVKILLHLASLDFQIFLTLFLPLFMKEESEIFKKITFLKVVPYINMPDFLHNSAQIYTPQYIQEFNRIIKRTLLPLLDIFEDFYSEESFMFEPLISNMKSQIRQSDISVGEIIEAWGIDDVNKVYLTYSYSQKMPNDNQYPLTVLKAIKYAFLDDDYSSNMTIVKLLMKLVSVSDKEISESAIDAMKTIFKQKNSIHILIKEIKDFVTQPQDFSPKQFILSYVLCEILESQKYELSEDEENDVDFIGFLALISSSPELRIIGYRICSLITCYLGYRGIYSAIDMFKKPMEQVVKKRLLYQTIFDFPGCLSLPDGIISLSMCMNSHYATVWLKFVAEIIIVLIGCSIEPLRKRLEETAPGYISKTTASGDDGDYIDVSMILSFIASHCDHKGTILSSKIYQCPLFYDVQHTEQFRPAAFSLLISLLSHKQNWCKTVVFTSMDLCHPFYLPSFFGILPGVNKSLIPQAARVMIRLLTNCYLQVSHIKSSLPMITNFLTALQSYFVSQSINNARIIIWNESLEKQVILHYKTIKCFCMIINMIVDQFGVISAEDWPVSSREVSFRYLVNWSLTKSSELEFVRKSSIASMKRLISCGRILTDSLIFDESAIQILAKNNILVCLKNLIEFQPETLIQSFIENCFLQPRITASGFFDAIIISIDEKNIDILYRYCPGLILLALVYQNIEHPRSNEMLNKLLKTYSKFPEKEGLEELEENIEYKEIPKYFGFATESVFGYAFHFINQPNLHIPARSIIDSIKPFAKSLRFLPKQKTCSHETIPMFSYFTPYQFMRELMRATESIGDDYFDSIISIWKELMKSPDHVDIIPTFIFSWDNPKIVSKIIQTLLVTSFDSIFPRLADEISLAHYLHVTLCLNEDFNDHLWTVDLLSKAMYAGQLKIGESIYSILHFALIFADVGSHPLLEALCDLYCLPCPGPLSDDSFAYYVRNFAEKTSQPEKWLQVAAKWVLGSRSLHIAALSLLAYINLQKYTEKDDNLVVTGVAKSVTFHLTNNASDVKYLTLLVSCAFKFYTKAFQDNEIFVFNFVKSFFDCRMFFECLFTSATELCITSLSSQKTTVDAWSQIIQIIRPLLSYSSTDYEAQQALDHIISIANNEQLHLAVCPIKLAFPDLFPSASKPEEIIETASVLSMESALSHFCLMLINSPSSVVNQIYKVSNKFLSKIKFDRCQNALSMLYKSALTKTQSSEECLIFIMNLTKRYPSISTLQTLDYGEWSRTIDDVISDLNHLQFDDTNIQIVTVTDCKSISAVYSILSNESDVVPRILPFATQKEMIDGMVAMESKQRRKNYSLRRSESISDNLSEKGKKNQKSRRDSNAIILELNCTPLKKPRNILITNKAFNISQGSSLFPTMSEFLDKSL</sequence>
<dbReference type="RefSeq" id="XP_001327266.1">
    <property type="nucleotide sequence ID" value="XM_001327231.1"/>
</dbReference>
<accession>A2DX16</accession>
<evidence type="ECO:0000313" key="2">
    <source>
        <dbReference type="EMBL" id="EAY15043.1"/>
    </source>
</evidence>
<feature type="compositionally biased region" description="Basic and acidic residues" evidence="1">
    <location>
        <begin position="1473"/>
        <end position="1493"/>
    </location>
</feature>
<dbReference type="InParanoid" id="A2DX16"/>
<evidence type="ECO:0000256" key="1">
    <source>
        <dbReference type="SAM" id="MobiDB-lite"/>
    </source>
</evidence>
<organism evidence="2 3">
    <name type="scientific">Trichomonas vaginalis (strain ATCC PRA-98 / G3)</name>
    <dbReference type="NCBI Taxonomy" id="412133"/>
    <lineage>
        <taxon>Eukaryota</taxon>
        <taxon>Metamonada</taxon>
        <taxon>Parabasalia</taxon>
        <taxon>Trichomonadida</taxon>
        <taxon>Trichomonadidae</taxon>
        <taxon>Trichomonas</taxon>
    </lineage>
</organism>
<evidence type="ECO:0000313" key="3">
    <source>
        <dbReference type="Proteomes" id="UP000001542"/>
    </source>
</evidence>
<name>A2DX16_TRIV3</name>
<reference evidence="2" key="1">
    <citation type="submission" date="2006-10" db="EMBL/GenBank/DDBJ databases">
        <authorList>
            <person name="Amadeo P."/>
            <person name="Zhao Q."/>
            <person name="Wortman J."/>
            <person name="Fraser-Liggett C."/>
            <person name="Carlton J."/>
        </authorList>
    </citation>
    <scope>NUCLEOTIDE SEQUENCE</scope>
    <source>
        <strain evidence="2">G3</strain>
    </source>
</reference>
<dbReference type="Proteomes" id="UP000001542">
    <property type="component" value="Unassembled WGS sequence"/>
</dbReference>
<reference evidence="2" key="2">
    <citation type="journal article" date="2007" name="Science">
        <title>Draft genome sequence of the sexually transmitted pathogen Trichomonas vaginalis.</title>
        <authorList>
            <person name="Carlton J.M."/>
            <person name="Hirt R.P."/>
            <person name="Silva J.C."/>
            <person name="Delcher A.L."/>
            <person name="Schatz M."/>
            <person name="Zhao Q."/>
            <person name="Wortman J.R."/>
            <person name="Bidwell S.L."/>
            <person name="Alsmark U.C.M."/>
            <person name="Besteiro S."/>
            <person name="Sicheritz-Ponten T."/>
            <person name="Noel C.J."/>
            <person name="Dacks J.B."/>
            <person name="Foster P.G."/>
            <person name="Simillion C."/>
            <person name="Van de Peer Y."/>
            <person name="Miranda-Saavedra D."/>
            <person name="Barton G.J."/>
            <person name="Westrop G.D."/>
            <person name="Mueller S."/>
            <person name="Dessi D."/>
            <person name="Fiori P.L."/>
            <person name="Ren Q."/>
            <person name="Paulsen I."/>
            <person name="Zhang H."/>
            <person name="Bastida-Corcuera F.D."/>
            <person name="Simoes-Barbosa A."/>
            <person name="Brown M.T."/>
            <person name="Hayes R.D."/>
            <person name="Mukherjee M."/>
            <person name="Okumura C.Y."/>
            <person name="Schneider R."/>
            <person name="Smith A.J."/>
            <person name="Vanacova S."/>
            <person name="Villalvazo M."/>
            <person name="Haas B.J."/>
            <person name="Pertea M."/>
            <person name="Feldblyum T.V."/>
            <person name="Utterback T.R."/>
            <person name="Shu C.L."/>
            <person name="Osoegawa K."/>
            <person name="de Jong P.J."/>
            <person name="Hrdy I."/>
            <person name="Horvathova L."/>
            <person name="Zubacova Z."/>
            <person name="Dolezal P."/>
            <person name="Malik S.B."/>
            <person name="Logsdon J.M. Jr."/>
            <person name="Henze K."/>
            <person name="Gupta A."/>
            <person name="Wang C.C."/>
            <person name="Dunne R.L."/>
            <person name="Upcroft J.A."/>
            <person name="Upcroft P."/>
            <person name="White O."/>
            <person name="Salzberg S.L."/>
            <person name="Tang P."/>
            <person name="Chiu C.-H."/>
            <person name="Lee Y.-S."/>
            <person name="Embley T.M."/>
            <person name="Coombs G.H."/>
            <person name="Mottram J.C."/>
            <person name="Tachezy J."/>
            <person name="Fraser-Liggett C.M."/>
            <person name="Johnson P.J."/>
        </authorList>
    </citation>
    <scope>NUCLEOTIDE SEQUENCE [LARGE SCALE GENOMIC DNA]</scope>
    <source>
        <strain evidence="2">G3</strain>
    </source>
</reference>
<feature type="region of interest" description="Disordered" evidence="1">
    <location>
        <begin position="1470"/>
        <end position="1493"/>
    </location>
</feature>